<reference evidence="2 3" key="1">
    <citation type="submission" date="2024-05" db="EMBL/GenBank/DDBJ databases">
        <title>Haplotype-resolved chromosome-level genome assembly of Huyou (Citrus changshanensis).</title>
        <authorList>
            <person name="Miao C."/>
            <person name="Chen W."/>
            <person name="Wu Y."/>
            <person name="Wang L."/>
            <person name="Zhao S."/>
            <person name="Grierson D."/>
            <person name="Xu C."/>
            <person name="Chen K."/>
        </authorList>
    </citation>
    <scope>NUCLEOTIDE SEQUENCE [LARGE SCALE GENOMIC DNA]</scope>
    <source>
        <strain evidence="2">01-14</strain>
        <tissue evidence="2">Leaf</tissue>
    </source>
</reference>
<dbReference type="EMBL" id="JBCGBO010000004">
    <property type="protein sequence ID" value="KAK9208048.1"/>
    <property type="molecule type" value="Genomic_DNA"/>
</dbReference>
<dbReference type="Proteomes" id="UP001428341">
    <property type="component" value="Unassembled WGS sequence"/>
</dbReference>
<organism evidence="2 3">
    <name type="scientific">Citrus x changshan-huyou</name>
    <dbReference type="NCBI Taxonomy" id="2935761"/>
    <lineage>
        <taxon>Eukaryota</taxon>
        <taxon>Viridiplantae</taxon>
        <taxon>Streptophyta</taxon>
        <taxon>Embryophyta</taxon>
        <taxon>Tracheophyta</taxon>
        <taxon>Spermatophyta</taxon>
        <taxon>Magnoliopsida</taxon>
        <taxon>eudicotyledons</taxon>
        <taxon>Gunneridae</taxon>
        <taxon>Pentapetalae</taxon>
        <taxon>rosids</taxon>
        <taxon>malvids</taxon>
        <taxon>Sapindales</taxon>
        <taxon>Rutaceae</taxon>
        <taxon>Aurantioideae</taxon>
        <taxon>Citrus</taxon>
    </lineage>
</organism>
<name>A0AAP0QTT0_9ROSI</name>
<gene>
    <name evidence="2" type="ORF">WN944_000402</name>
</gene>
<proteinExistence type="predicted"/>
<keyword evidence="3" id="KW-1185">Reference proteome</keyword>
<evidence type="ECO:0000256" key="1">
    <source>
        <dbReference type="SAM" id="MobiDB-lite"/>
    </source>
</evidence>
<evidence type="ECO:0000313" key="3">
    <source>
        <dbReference type="Proteomes" id="UP001428341"/>
    </source>
</evidence>
<feature type="region of interest" description="Disordered" evidence="1">
    <location>
        <begin position="1"/>
        <end position="21"/>
    </location>
</feature>
<sequence>MKKKNIGGWRKPPTGDDQRRSEDATIIGCLCAVVAETQFLHFWVTRLSPVQQVLVALIQTVFLGDIVVARVMN</sequence>
<accession>A0AAP0QTT0</accession>
<protein>
    <submittedName>
        <fullName evidence="2">Uncharacterized protein</fullName>
    </submittedName>
</protein>
<evidence type="ECO:0000313" key="2">
    <source>
        <dbReference type="EMBL" id="KAK9208048.1"/>
    </source>
</evidence>
<comment type="caution">
    <text evidence="2">The sequence shown here is derived from an EMBL/GenBank/DDBJ whole genome shotgun (WGS) entry which is preliminary data.</text>
</comment>
<dbReference type="AlphaFoldDB" id="A0AAP0QTT0"/>